<gene>
    <name evidence="1" type="ORF">JG688_00015365</name>
</gene>
<accession>A0A8J5IHZ0</accession>
<comment type="caution">
    <text evidence="1">The sequence shown here is derived from an EMBL/GenBank/DDBJ whole genome shotgun (WGS) entry which is preliminary data.</text>
</comment>
<evidence type="ECO:0008006" key="3">
    <source>
        <dbReference type="Google" id="ProtNLM"/>
    </source>
</evidence>
<proteinExistence type="predicted"/>
<protein>
    <recommendedName>
        <fullName evidence="3">Core-binding (CB) domain-containing protein</fullName>
    </recommendedName>
</protein>
<evidence type="ECO:0000313" key="1">
    <source>
        <dbReference type="EMBL" id="KAG6947860.1"/>
    </source>
</evidence>
<reference evidence="1" key="1">
    <citation type="submission" date="2021-01" db="EMBL/GenBank/DDBJ databases">
        <title>Phytophthora aleatoria, a newly-described species from Pinus radiata is distinct from Phytophthora cactorum isolates based on comparative genomics.</title>
        <authorList>
            <person name="Mcdougal R."/>
            <person name="Panda P."/>
            <person name="Williams N."/>
            <person name="Studholme D.J."/>
        </authorList>
    </citation>
    <scope>NUCLEOTIDE SEQUENCE</scope>
    <source>
        <strain evidence="1">NZFS 4037</strain>
    </source>
</reference>
<evidence type="ECO:0000313" key="2">
    <source>
        <dbReference type="Proteomes" id="UP000709295"/>
    </source>
</evidence>
<dbReference type="AlphaFoldDB" id="A0A8J5IHZ0"/>
<dbReference type="Proteomes" id="UP000709295">
    <property type="component" value="Unassembled WGS sequence"/>
</dbReference>
<name>A0A8J5IHZ0_9STRA</name>
<sequence length="177" mass="19493">MNAAQPCGTPSTDKLDGDAVRARCISDRAPQLYKRNSQVGDGKQEYYQPSALFDASGDLDPRRSTRKDFEAFLADKRETLNIGTLGGYRSAMKDLYRRRNLPLPPGYGEEMTTLLSGLKRLEAERDQSGDARKSGKRPLTYSRYVMLCKSTLARDDGSFAHVRAGGGGCLRVFASTA</sequence>
<dbReference type="EMBL" id="JAENGY010001645">
    <property type="protein sequence ID" value="KAG6947860.1"/>
    <property type="molecule type" value="Genomic_DNA"/>
</dbReference>
<organism evidence="1 2">
    <name type="scientific">Phytophthora aleatoria</name>
    <dbReference type="NCBI Taxonomy" id="2496075"/>
    <lineage>
        <taxon>Eukaryota</taxon>
        <taxon>Sar</taxon>
        <taxon>Stramenopiles</taxon>
        <taxon>Oomycota</taxon>
        <taxon>Peronosporomycetes</taxon>
        <taxon>Peronosporales</taxon>
        <taxon>Peronosporaceae</taxon>
        <taxon>Phytophthora</taxon>
    </lineage>
</organism>
<keyword evidence="2" id="KW-1185">Reference proteome</keyword>